<organism evidence="1 2">
    <name type="scientific">Meloidogyne enterolobii</name>
    <name type="common">Root-knot nematode worm</name>
    <name type="synonym">Meloidogyne mayaguensis</name>
    <dbReference type="NCBI Taxonomy" id="390850"/>
    <lineage>
        <taxon>Eukaryota</taxon>
        <taxon>Metazoa</taxon>
        <taxon>Ecdysozoa</taxon>
        <taxon>Nematoda</taxon>
        <taxon>Chromadorea</taxon>
        <taxon>Rhabditida</taxon>
        <taxon>Tylenchina</taxon>
        <taxon>Tylenchomorpha</taxon>
        <taxon>Tylenchoidea</taxon>
        <taxon>Meloidogynidae</taxon>
        <taxon>Meloidogyninae</taxon>
        <taxon>Meloidogyne</taxon>
    </lineage>
</organism>
<sequence length="309" mass="36154">MLSLPPGVQVDVSKCLNFEQLFSLKQTNFYFRNLIEKYEGGLARMKFFELLLWKAAIAKSIPLFLHGNGNDSEDFSVQVKREDKKPRYILKLPNIPKTIEEMIVIRFWLEQLFNCAFELCYLVHTIFNPEMINLLFDDDKTILKQFHVQKATIYPSNEPFEIFLKFSLSRVAIYKSFSIALEDISERNTDILFNIIINEGKKLPSVAFGICNSARLYDRIVEHITTSEDCSKIVSNIILVCRSFENFDLPERAENVKTEQRDNLKSTVYEIGNIYFSKNERRIDRVTICYVHITKMKSRIGEDFMNFVT</sequence>
<evidence type="ECO:0000313" key="2">
    <source>
        <dbReference type="Proteomes" id="UP001497535"/>
    </source>
</evidence>
<dbReference type="Proteomes" id="UP001497535">
    <property type="component" value="Unassembled WGS sequence"/>
</dbReference>
<name>A0ACB1AMU6_MELEN</name>
<comment type="caution">
    <text evidence="1">The sequence shown here is derived from an EMBL/GenBank/DDBJ whole genome shotgun (WGS) entry which is preliminary data.</text>
</comment>
<reference evidence="1" key="1">
    <citation type="submission" date="2023-11" db="EMBL/GenBank/DDBJ databases">
        <authorList>
            <person name="Poullet M."/>
        </authorList>
    </citation>
    <scope>NUCLEOTIDE SEQUENCE</scope>
    <source>
        <strain evidence="1">E1834</strain>
    </source>
</reference>
<proteinExistence type="predicted"/>
<gene>
    <name evidence="1" type="ORF">MENTE1834_LOCUS39271</name>
</gene>
<accession>A0ACB1AMU6</accession>
<evidence type="ECO:0000313" key="1">
    <source>
        <dbReference type="EMBL" id="CAK5091433.1"/>
    </source>
</evidence>
<keyword evidence="2" id="KW-1185">Reference proteome</keyword>
<dbReference type="EMBL" id="CAVMJV010000088">
    <property type="protein sequence ID" value="CAK5091433.1"/>
    <property type="molecule type" value="Genomic_DNA"/>
</dbReference>
<protein>
    <submittedName>
        <fullName evidence="1">Uncharacterized protein</fullName>
    </submittedName>
</protein>